<comment type="caution">
    <text evidence="2">The sequence shown here is derived from an EMBL/GenBank/DDBJ whole genome shotgun (WGS) entry which is preliminary data.</text>
</comment>
<organism evidence="2 3">
    <name type="scientific">Riccia sorocarpa</name>
    <dbReference type="NCBI Taxonomy" id="122646"/>
    <lineage>
        <taxon>Eukaryota</taxon>
        <taxon>Viridiplantae</taxon>
        <taxon>Streptophyta</taxon>
        <taxon>Embryophyta</taxon>
        <taxon>Marchantiophyta</taxon>
        <taxon>Marchantiopsida</taxon>
        <taxon>Marchantiidae</taxon>
        <taxon>Marchantiales</taxon>
        <taxon>Ricciaceae</taxon>
        <taxon>Riccia</taxon>
    </lineage>
</organism>
<proteinExistence type="predicted"/>
<accession>A0ABD3H7U5</accession>
<dbReference type="EMBL" id="JBJQOH010000005">
    <property type="protein sequence ID" value="KAL3686632.1"/>
    <property type="molecule type" value="Genomic_DNA"/>
</dbReference>
<reference evidence="2 3" key="1">
    <citation type="submission" date="2024-09" db="EMBL/GenBank/DDBJ databases">
        <title>Chromosome-scale assembly of Riccia sorocarpa.</title>
        <authorList>
            <person name="Paukszto L."/>
        </authorList>
    </citation>
    <scope>NUCLEOTIDE SEQUENCE [LARGE SCALE GENOMIC DNA]</scope>
    <source>
        <strain evidence="2">LP-2024</strain>
        <tissue evidence="2">Aerial parts of the thallus</tissue>
    </source>
</reference>
<feature type="compositionally biased region" description="Basic and acidic residues" evidence="1">
    <location>
        <begin position="255"/>
        <end position="276"/>
    </location>
</feature>
<gene>
    <name evidence="2" type="ORF">R1sor_009206</name>
</gene>
<dbReference type="AlphaFoldDB" id="A0ABD3H7U5"/>
<keyword evidence="3" id="KW-1185">Reference proteome</keyword>
<evidence type="ECO:0000313" key="3">
    <source>
        <dbReference type="Proteomes" id="UP001633002"/>
    </source>
</evidence>
<name>A0ABD3H7U5_9MARC</name>
<dbReference type="Proteomes" id="UP001633002">
    <property type="component" value="Unassembled WGS sequence"/>
</dbReference>
<evidence type="ECO:0000313" key="2">
    <source>
        <dbReference type="EMBL" id="KAL3686632.1"/>
    </source>
</evidence>
<feature type="region of interest" description="Disordered" evidence="1">
    <location>
        <begin position="231"/>
        <end position="277"/>
    </location>
</feature>
<protein>
    <submittedName>
        <fullName evidence="2">Uncharacterized protein</fullName>
    </submittedName>
</protein>
<sequence length="310" mass="34338">MEQQPRSPEPRNPREIGDVFTFRGNFVRTPVTVTCNSVQSQLQKPEGVRTGGIKPYKRHEAFSLSLRVASEKLGNIELQAGQAGCSDDLGLEEGEFDPRAARRGTILGPAMESRRAVRSRGGFDVSDYDRGTEKFGKDELRVSRDERNVRFGLEEGKRVESKSEEREGLDRFDIDRVLVEELTPNRCVSFLSEWPSVEKAKPTRDNCSNPSVERIHVENFPIQDCVDILPTDSQSIEGPPSALPMSSGSGPSKVTEAKKRSDLQQAAKEAEDKAVDSSEGILAKVRNSLQDSSEALVFLLDLGLHFLTCS</sequence>
<evidence type="ECO:0000256" key="1">
    <source>
        <dbReference type="SAM" id="MobiDB-lite"/>
    </source>
</evidence>